<dbReference type="GO" id="GO:0004077">
    <property type="term" value="F:biotin--[biotin carboxyl-carrier protein] ligase activity"/>
    <property type="evidence" value="ECO:0007669"/>
    <property type="project" value="UniProtKB-EC"/>
</dbReference>
<dbReference type="Pfam" id="PF03099">
    <property type="entry name" value="BPL_LplA_LipB"/>
    <property type="match status" value="1"/>
</dbReference>
<protein>
    <recommendedName>
        <fullName evidence="3">biotin--[biotin carboxyl-carrier protein] ligase</fullName>
        <ecNumber evidence="3">6.3.4.15</ecNumber>
    </recommendedName>
</protein>
<comment type="caution">
    <text evidence="5">The sequence shown here is derived from an EMBL/GenBank/DDBJ whole genome shotgun (WGS) entry which is preliminary data.</text>
</comment>
<evidence type="ECO:0000256" key="2">
    <source>
        <dbReference type="ARBA" id="ARBA00023267"/>
    </source>
</evidence>
<dbReference type="GO" id="GO:0005737">
    <property type="term" value="C:cytoplasm"/>
    <property type="evidence" value="ECO:0007669"/>
    <property type="project" value="TreeGrafter"/>
</dbReference>
<dbReference type="InterPro" id="IPR003142">
    <property type="entry name" value="BPL_C"/>
</dbReference>
<dbReference type="PANTHER" id="PTHR12835:SF5">
    <property type="entry name" value="BIOTIN--PROTEIN LIGASE"/>
    <property type="match status" value="1"/>
</dbReference>
<dbReference type="AlphaFoldDB" id="A0A543F3Y2"/>
<evidence type="ECO:0000313" key="6">
    <source>
        <dbReference type="Proteomes" id="UP000316331"/>
    </source>
</evidence>
<dbReference type="CDD" id="cd16442">
    <property type="entry name" value="BPL"/>
    <property type="match status" value="1"/>
</dbReference>
<keyword evidence="1 5" id="KW-0436">Ligase</keyword>
<dbReference type="Proteomes" id="UP000316331">
    <property type="component" value="Unassembled WGS sequence"/>
</dbReference>
<accession>A0A543F3Y2</accession>
<keyword evidence="6" id="KW-1185">Reference proteome</keyword>
<evidence type="ECO:0000256" key="3">
    <source>
        <dbReference type="ARBA" id="ARBA00024227"/>
    </source>
</evidence>
<feature type="domain" description="BPL/LPL catalytic" evidence="4">
    <location>
        <begin position="24"/>
        <end position="207"/>
    </location>
</feature>
<evidence type="ECO:0000256" key="1">
    <source>
        <dbReference type="ARBA" id="ARBA00022598"/>
    </source>
</evidence>
<proteinExistence type="predicted"/>
<dbReference type="Gene3D" id="3.30.930.10">
    <property type="entry name" value="Bira Bifunctional Protein, Domain 2"/>
    <property type="match status" value="1"/>
</dbReference>
<organism evidence="5 6">
    <name type="scientific">Nocardia bhagyanarayanae</name>
    <dbReference type="NCBI Taxonomy" id="1215925"/>
    <lineage>
        <taxon>Bacteria</taxon>
        <taxon>Bacillati</taxon>
        <taxon>Actinomycetota</taxon>
        <taxon>Actinomycetes</taxon>
        <taxon>Mycobacteriales</taxon>
        <taxon>Nocardiaceae</taxon>
        <taxon>Nocardia</taxon>
    </lineage>
</organism>
<reference evidence="5 6" key="1">
    <citation type="submission" date="2019-06" db="EMBL/GenBank/DDBJ databases">
        <title>Sequencing the genomes of 1000 actinobacteria strains.</title>
        <authorList>
            <person name="Klenk H.-P."/>
        </authorList>
    </citation>
    <scope>NUCLEOTIDE SEQUENCE [LARGE SCALE GENOMIC DNA]</scope>
    <source>
        <strain evidence="5 6">DSM 103495</strain>
    </source>
</reference>
<dbReference type="EMBL" id="VFPG01000001">
    <property type="protein sequence ID" value="TQM28539.1"/>
    <property type="molecule type" value="Genomic_DNA"/>
</dbReference>
<dbReference type="PROSITE" id="PS51733">
    <property type="entry name" value="BPL_LPL_CATALYTIC"/>
    <property type="match status" value="1"/>
</dbReference>
<dbReference type="RefSeq" id="WP_246123790.1">
    <property type="nucleotide sequence ID" value="NZ_VFPG01000001.1"/>
</dbReference>
<gene>
    <name evidence="5" type="ORF">FB390_0110</name>
</gene>
<evidence type="ECO:0000313" key="5">
    <source>
        <dbReference type="EMBL" id="TQM28539.1"/>
    </source>
</evidence>
<dbReference type="Gene3D" id="2.30.30.100">
    <property type="match status" value="1"/>
</dbReference>
<name>A0A543F3Y2_9NOCA</name>
<evidence type="ECO:0000259" key="4">
    <source>
        <dbReference type="PROSITE" id="PS51733"/>
    </source>
</evidence>
<dbReference type="InterPro" id="IPR004408">
    <property type="entry name" value="Biotin_CoA_COase_ligase"/>
</dbReference>
<dbReference type="InterPro" id="IPR004143">
    <property type="entry name" value="BPL_LPL_catalytic"/>
</dbReference>
<dbReference type="PANTHER" id="PTHR12835">
    <property type="entry name" value="BIOTIN PROTEIN LIGASE"/>
    <property type="match status" value="1"/>
</dbReference>
<dbReference type="Pfam" id="PF02237">
    <property type="entry name" value="BPL_C"/>
    <property type="match status" value="1"/>
</dbReference>
<dbReference type="InterPro" id="IPR045864">
    <property type="entry name" value="aa-tRNA-synth_II/BPL/LPL"/>
</dbReference>
<dbReference type="SUPFAM" id="SSF55681">
    <property type="entry name" value="Class II aaRS and biotin synthetases"/>
    <property type="match status" value="1"/>
</dbReference>
<dbReference type="NCBIfam" id="TIGR00121">
    <property type="entry name" value="birA_ligase"/>
    <property type="match status" value="1"/>
</dbReference>
<dbReference type="EC" id="6.3.4.15" evidence="3"/>
<sequence>MQTPPPDSAHRPPLDAELLRRGLAESDYADFFARVEVVESTGSTNADLIATAATSEDHRVLIAETQEAGRGRHARTWVSPPRAQIAMSILVRLPGIEPAVLGWLPLLTGIAVVDALRTTAGVDAMLKWPNDVLIGGRKVAGILAEVAASGDVPAVVIGVGVNVGLTEAELPVPHATSLALAGAAQTDRTRVARSLLTEFARRFTAWRDAAWATGDLAAAYRERCATLGMDVRAELPGGQVLTGVATGIDQTGRLLIGDDAVSAGDVTHLRADY</sequence>
<keyword evidence="2" id="KW-0092">Biotin</keyword>